<dbReference type="Proteomes" id="UP000032049">
    <property type="component" value="Unassembled WGS sequence"/>
</dbReference>
<keyword evidence="2" id="KW-1185">Reference proteome</keyword>
<dbReference type="PANTHER" id="PTHR10138:SF0">
    <property type="entry name" value="TRYPTOPHAN 2,3-DIOXYGENASE"/>
    <property type="match status" value="1"/>
</dbReference>
<dbReference type="PANTHER" id="PTHR10138">
    <property type="entry name" value="TRYPTOPHAN 2,3-DIOXYGENASE"/>
    <property type="match status" value="1"/>
</dbReference>
<gene>
    <name evidence="1" type="ORF">TH53_23735</name>
</gene>
<dbReference type="SUPFAM" id="SSF140959">
    <property type="entry name" value="Indolic compounds 2,3-dioxygenase-like"/>
    <property type="match status" value="1"/>
</dbReference>
<sequence>MEIDYTNDPKVFNIIKKLHHKFENAGQDLPSQLEGFLYSDYLKYWDYIHLDTLLSIQNPKTDIPDEQIFIVYHQVTELYFKLIILELEQLTENGLSKEDFVLSKVQRINGYYEQLVSSFEIILKGMEQSQFLKFRLALSPASGFQSVQFRLIEIIATEFSNLVDEDSRSAADKIEDSYEKLYWKKGAIDTLTQKKTLTLIHFEKKYDGLILRKAAEYENKNLAYLYKTTLADICNEEIIAELKKFDSLANIMWPLVHYKTAVKHLLQNSEDIPSTGGTNWRKYLPPKFRKVIFFPELWSEEEKENWGKSWFLKEVLNFEAASL</sequence>
<evidence type="ECO:0000313" key="2">
    <source>
        <dbReference type="Proteomes" id="UP000032049"/>
    </source>
</evidence>
<proteinExistence type="predicted"/>
<dbReference type="RefSeq" id="WP_041886409.1">
    <property type="nucleotide sequence ID" value="NZ_CP157278.1"/>
</dbReference>
<dbReference type="STRING" id="1503925.TH53_23735"/>
<dbReference type="Gene3D" id="1.20.58.480">
    <property type="match status" value="1"/>
</dbReference>
<dbReference type="Pfam" id="PF03301">
    <property type="entry name" value="Trp_dioxygenase"/>
    <property type="match status" value="1"/>
</dbReference>
<comment type="caution">
    <text evidence="1">The sequence shown here is derived from an EMBL/GenBank/DDBJ whole genome shotgun (WGS) entry which is preliminary data.</text>
</comment>
<dbReference type="EMBL" id="JXRA01000127">
    <property type="protein sequence ID" value="KIO74898.1"/>
    <property type="molecule type" value="Genomic_DNA"/>
</dbReference>
<dbReference type="OrthoDB" id="9776847at2"/>
<dbReference type="GO" id="GO:0020037">
    <property type="term" value="F:heme binding"/>
    <property type="evidence" value="ECO:0007669"/>
    <property type="project" value="InterPro"/>
</dbReference>
<accession>A0A0D0EZV8</accession>
<dbReference type="GO" id="GO:0046872">
    <property type="term" value="F:metal ion binding"/>
    <property type="evidence" value="ECO:0007669"/>
    <property type="project" value="InterPro"/>
</dbReference>
<organism evidence="1 2">
    <name type="scientific">Pedobacter lusitanus</name>
    <dbReference type="NCBI Taxonomy" id="1503925"/>
    <lineage>
        <taxon>Bacteria</taxon>
        <taxon>Pseudomonadati</taxon>
        <taxon>Bacteroidota</taxon>
        <taxon>Sphingobacteriia</taxon>
        <taxon>Sphingobacteriales</taxon>
        <taxon>Sphingobacteriaceae</taxon>
        <taxon>Pedobacter</taxon>
    </lineage>
</organism>
<name>A0A0D0EZV8_9SPHI</name>
<evidence type="ECO:0000313" key="1">
    <source>
        <dbReference type="EMBL" id="KIO74898.1"/>
    </source>
</evidence>
<reference evidence="1 2" key="1">
    <citation type="submission" date="2015-01" db="EMBL/GenBank/DDBJ databases">
        <title>Draft genome sequence of Pedobacter sp. NL19 isolated from sludge of an effluent treatment pond in an abandoned uranium mine.</title>
        <authorList>
            <person name="Santos T."/>
            <person name="Caetano T."/>
            <person name="Covas C."/>
            <person name="Cruz A."/>
            <person name="Mendo S."/>
        </authorList>
    </citation>
    <scope>NUCLEOTIDE SEQUENCE [LARGE SCALE GENOMIC DNA]</scope>
    <source>
        <strain evidence="1 2">NL19</strain>
    </source>
</reference>
<protein>
    <submittedName>
        <fullName evidence="1">Contig127, whole genome shotgun sequence</fullName>
    </submittedName>
</protein>
<dbReference type="InterPro" id="IPR037217">
    <property type="entry name" value="Trp/Indoleamine_2_3_dOase-like"/>
</dbReference>
<dbReference type="InterPro" id="IPR004981">
    <property type="entry name" value="Trp_2_3_dOase"/>
</dbReference>
<dbReference type="GO" id="GO:0004833">
    <property type="term" value="F:L-tryptophan 2,3-dioxygenase activity"/>
    <property type="evidence" value="ECO:0007669"/>
    <property type="project" value="InterPro"/>
</dbReference>
<dbReference type="AlphaFoldDB" id="A0A0D0EZV8"/>
<dbReference type="GO" id="GO:0019442">
    <property type="term" value="P:L-tryptophan catabolic process to acetyl-CoA"/>
    <property type="evidence" value="ECO:0007669"/>
    <property type="project" value="TreeGrafter"/>
</dbReference>
<dbReference type="GO" id="GO:0019441">
    <property type="term" value="P:L-tryptophan catabolic process to kynurenine"/>
    <property type="evidence" value="ECO:0007669"/>
    <property type="project" value="InterPro"/>
</dbReference>